<dbReference type="PANTHER" id="PTHR36195:SF4">
    <property type="entry name" value="DOMAIN PROTEIN, PUTATIVE (AFU_ORTHOLOGUE AFUA_5G01990)-RELATED"/>
    <property type="match status" value="1"/>
</dbReference>
<gene>
    <name evidence="2" type="ORF">CGZ92_00570</name>
</gene>
<feature type="region of interest" description="Disordered" evidence="1">
    <location>
        <begin position="342"/>
        <end position="382"/>
    </location>
</feature>
<sequence length="382" mass="41870">MSTTPGSAARYLRYAPEVEQRQPGEAEDVAALREIFAELRAFAFEKHRHGLRDAHAKSHGVVLGTLRVRDNLPDELAQGLFAQPREYPVVIRFSTAPGDIVPDGVGTARGMAIKVLEVDGAKVLAEEADARTQDFLLVNHPTISSGDVHTYRRDQAVLLEAAKGPDQVQVAAGSLLREVGGLLRRIGINRTGGPAGQAMPHTHLLGETYWSQGALRFGEHVAKVSAAPVSPNLTALTGQPVDAGEPSALRDLTNAFFAGQQGIWELRVQLATDLDVTPVEDASVTWPEDVTPYRTVAELSVESQDSYDPALRVWADDTLSFNPWHCLVEHQPLGSIQRVRRPVYDDSSAERHQLNNRPRHEPAGLQDIPDRDRAPQQQSKEK</sequence>
<dbReference type="RefSeq" id="WP_094449441.1">
    <property type="nucleotide sequence ID" value="NZ_NMVI01000003.1"/>
</dbReference>
<dbReference type="PANTHER" id="PTHR36195">
    <property type="entry name" value="DOMAIN PROTEIN, PUTATIVE (AFU_ORTHOLOGUE AFUA_5G01990)-RELATED-RELATED"/>
    <property type="match status" value="1"/>
</dbReference>
<dbReference type="SUPFAM" id="SSF56634">
    <property type="entry name" value="Heme-dependent catalase-like"/>
    <property type="match status" value="1"/>
</dbReference>
<evidence type="ECO:0000313" key="2">
    <source>
        <dbReference type="EMBL" id="OYN90677.1"/>
    </source>
</evidence>
<dbReference type="GO" id="GO:0020037">
    <property type="term" value="F:heme binding"/>
    <property type="evidence" value="ECO:0007669"/>
    <property type="project" value="InterPro"/>
</dbReference>
<organism evidence="2 3">
    <name type="scientific">Parenemella sanctibonifatiensis</name>
    <dbReference type="NCBI Taxonomy" id="2016505"/>
    <lineage>
        <taxon>Bacteria</taxon>
        <taxon>Bacillati</taxon>
        <taxon>Actinomycetota</taxon>
        <taxon>Actinomycetes</taxon>
        <taxon>Propionibacteriales</taxon>
        <taxon>Propionibacteriaceae</taxon>
        <taxon>Parenemella</taxon>
    </lineage>
</organism>
<protein>
    <submittedName>
        <fullName evidence="2">Catalase</fullName>
    </submittedName>
</protein>
<dbReference type="PROSITE" id="PS51402">
    <property type="entry name" value="CATALASE_3"/>
    <property type="match status" value="1"/>
</dbReference>
<dbReference type="GO" id="GO:0006979">
    <property type="term" value="P:response to oxidative stress"/>
    <property type="evidence" value="ECO:0007669"/>
    <property type="project" value="InterPro"/>
</dbReference>
<reference evidence="2 3" key="1">
    <citation type="submission" date="2017-07" db="EMBL/GenBank/DDBJ databases">
        <title>Draft whole genome sequences of clinical Proprionibacteriaceae strains.</title>
        <authorList>
            <person name="Bernier A.-M."/>
            <person name="Bernard K."/>
            <person name="Domingo M.-C."/>
        </authorList>
    </citation>
    <scope>NUCLEOTIDE SEQUENCE [LARGE SCALE GENOMIC DNA]</scope>
    <source>
        <strain evidence="2 3">NML 160184</strain>
    </source>
</reference>
<dbReference type="Proteomes" id="UP000216533">
    <property type="component" value="Unassembled WGS sequence"/>
</dbReference>
<proteinExistence type="predicted"/>
<dbReference type="EMBL" id="NMVI01000003">
    <property type="protein sequence ID" value="OYN90677.1"/>
    <property type="molecule type" value="Genomic_DNA"/>
</dbReference>
<comment type="caution">
    <text evidence="2">The sequence shown here is derived from an EMBL/GenBank/DDBJ whole genome shotgun (WGS) entry which is preliminary data.</text>
</comment>
<dbReference type="GO" id="GO:0004096">
    <property type="term" value="F:catalase activity"/>
    <property type="evidence" value="ECO:0007669"/>
    <property type="project" value="InterPro"/>
</dbReference>
<evidence type="ECO:0000313" key="3">
    <source>
        <dbReference type="Proteomes" id="UP000216533"/>
    </source>
</evidence>
<dbReference type="InterPro" id="IPR020835">
    <property type="entry name" value="Catalase_sf"/>
</dbReference>
<name>A0A255EGM0_9ACTN</name>
<evidence type="ECO:0000256" key="1">
    <source>
        <dbReference type="SAM" id="MobiDB-lite"/>
    </source>
</evidence>
<dbReference type="InterPro" id="IPR018028">
    <property type="entry name" value="Catalase"/>
</dbReference>
<accession>A0A255EGM0</accession>
<dbReference type="CDD" id="cd08152">
    <property type="entry name" value="y4iL_like"/>
    <property type="match status" value="1"/>
</dbReference>
<dbReference type="Gene3D" id="2.40.180.10">
    <property type="entry name" value="Catalase core domain"/>
    <property type="match status" value="1"/>
</dbReference>
<dbReference type="AlphaFoldDB" id="A0A255EGM0"/>